<evidence type="ECO:0000256" key="4">
    <source>
        <dbReference type="ARBA" id="ARBA00023136"/>
    </source>
</evidence>
<evidence type="ECO:0000313" key="9">
    <source>
        <dbReference type="Proteomes" id="UP000054845"/>
    </source>
</evidence>
<dbReference type="GO" id="GO:0006631">
    <property type="term" value="P:fatty acid metabolic process"/>
    <property type="evidence" value="ECO:0007669"/>
    <property type="project" value="TreeGrafter"/>
</dbReference>
<evidence type="ECO:0000256" key="1">
    <source>
        <dbReference type="ARBA" id="ARBA00004184"/>
    </source>
</evidence>
<feature type="compositionally biased region" description="Low complexity" evidence="6">
    <location>
        <begin position="82"/>
        <end position="93"/>
    </location>
</feature>
<keyword evidence="9" id="KW-1185">Reference proteome</keyword>
<dbReference type="SMART" id="SM00563">
    <property type="entry name" value="PlsC"/>
    <property type="match status" value="1"/>
</dbReference>
<evidence type="ECO:0000256" key="6">
    <source>
        <dbReference type="SAM" id="MobiDB-lite"/>
    </source>
</evidence>
<keyword evidence="3 8" id="KW-0808">Transferase</keyword>
<feature type="compositionally biased region" description="Basic and acidic residues" evidence="6">
    <location>
        <begin position="30"/>
        <end position="39"/>
    </location>
</feature>
<dbReference type="InterPro" id="IPR041728">
    <property type="entry name" value="GPAT/DHAPAT_LPLAT"/>
</dbReference>
<dbReference type="GO" id="GO:0004366">
    <property type="term" value="F:glycerol-3-phosphate O-acyltransferase activity"/>
    <property type="evidence" value="ECO:0007669"/>
    <property type="project" value="TreeGrafter"/>
</dbReference>
<feature type="compositionally biased region" description="Basic and acidic residues" evidence="6">
    <location>
        <begin position="98"/>
        <end position="108"/>
    </location>
</feature>
<dbReference type="InterPro" id="IPR002123">
    <property type="entry name" value="Plipid/glycerol_acylTrfase"/>
</dbReference>
<dbReference type="SUPFAM" id="SSF69593">
    <property type="entry name" value="Glycerol-3-phosphate (1)-acyltransferase"/>
    <property type="match status" value="1"/>
</dbReference>
<sequence>MTPSPSDPPRKPGHASVPPPAPSPEAGNDSEARTRELLGKRNLAASTRGIDSPQHLSTSAAAQSSVTTSPFAPAVSPIHAPAAAASSSSSPGATITADRQDKAAESAWQHKMETTGGQNLNVVQTYKAHFREDPWTWFGQMYQYGQGTGWRAYTDYIGSPILYPTQSTEVVQSLAQSKQVQERIHALASSRVESLFATVPPPKTEEARKELQRFKEKRRLELERNLTDVARGLAETNVARLDSIKFLRGFAWSVESILARLYHQGIHISVAQVLELRRVASYCAERKISLLFAPSHSSHIDYLTLSWLMFRLGIAVPHIVAGENLDLPVLGNVLKRGGAFFIRRTFAGDQLYPIVIKEYVEQLLASGKNIECFIEGTRSRTGKRLPPKLGILKYVVEALLNERTEDVFIAPVSVQYDSVIESSTYADELLGKPKEAESLFGLLGSSSSVLQLKLGRIDVRFQTPWSLKGFINEQKLRREAPTPDHKSKMELDLFNNDEHKILLLKALGYRILNDVNNASIIMPAALCGTILLILRGRGIGRSDLIKRVEWLAGIIRGKGYQVADFGSLSTAEVVDRAITGVMKGLVEIETDVMEPTYVPVKRFELSFFRNQVMHVFVSEALLCSALYTRVKQGGETPNQFMKREALVAEAGFISHVLREEFVFNSADKLENNVRATVDQLVTDDVLAFDDQNRVGLSTRERRVGRSNFDSYLFLVFPLIEAYWLSACSLLLLAPPPPKGQAPGSVQSWFAAKEFEKRAQLFGKTLYAGGEISYLEAINLATLSAAMVRFQELGFIVRRKSDGPKPVPLVALNPAYVPTYNAEGRVTNTGPLVSFLERLSAFRREGKDRRDEGSVISERIGNVVRANFAPVVELTRLGESRI</sequence>
<dbReference type="GO" id="GO:0012505">
    <property type="term" value="C:endomembrane system"/>
    <property type="evidence" value="ECO:0007669"/>
    <property type="project" value="UniProtKB-SubCell"/>
</dbReference>
<comment type="subcellular location">
    <subcellularLocation>
        <location evidence="1">Endomembrane system</location>
        <topology evidence="1">Peripheral membrane protein</topology>
    </subcellularLocation>
</comment>
<dbReference type="Pfam" id="PF19277">
    <property type="entry name" value="GPAT_C"/>
    <property type="match status" value="1"/>
</dbReference>
<organism evidence="8 9">
    <name type="scientific">Ceraceosorus bombacis</name>
    <dbReference type="NCBI Taxonomy" id="401625"/>
    <lineage>
        <taxon>Eukaryota</taxon>
        <taxon>Fungi</taxon>
        <taxon>Dikarya</taxon>
        <taxon>Basidiomycota</taxon>
        <taxon>Ustilaginomycotina</taxon>
        <taxon>Exobasidiomycetes</taxon>
        <taxon>Ceraceosorales</taxon>
        <taxon>Ceraceosoraceae</taxon>
        <taxon>Ceraceosorus</taxon>
    </lineage>
</organism>
<feature type="region of interest" description="Disordered" evidence="6">
    <location>
        <begin position="1"/>
        <end position="63"/>
    </location>
</feature>
<dbReference type="InterPro" id="IPR045520">
    <property type="entry name" value="GPAT/DHAPAT_C"/>
</dbReference>
<feature type="region of interest" description="Disordered" evidence="6">
    <location>
        <begin position="82"/>
        <end position="108"/>
    </location>
</feature>
<dbReference type="PANTHER" id="PTHR12563:SF17">
    <property type="entry name" value="DIHYDROXYACETONE PHOSPHATE ACYLTRANSFERASE"/>
    <property type="match status" value="1"/>
</dbReference>
<dbReference type="EMBL" id="CCYA01000272">
    <property type="protein sequence ID" value="CEH15663.1"/>
    <property type="molecule type" value="Genomic_DNA"/>
</dbReference>
<dbReference type="OrthoDB" id="10255570at2759"/>
<reference evidence="8 9" key="1">
    <citation type="submission" date="2014-09" db="EMBL/GenBank/DDBJ databases">
        <authorList>
            <person name="Magalhaes I.L.F."/>
            <person name="Oliveira U."/>
            <person name="Santos F.R."/>
            <person name="Vidigal T.H.D.A."/>
            <person name="Brescovit A.D."/>
            <person name="Santos A.J."/>
        </authorList>
    </citation>
    <scope>NUCLEOTIDE SEQUENCE [LARGE SCALE GENOMIC DNA]</scope>
</reference>
<keyword evidence="4" id="KW-0472">Membrane</keyword>
<dbReference type="GO" id="GO:0031966">
    <property type="term" value="C:mitochondrial membrane"/>
    <property type="evidence" value="ECO:0007669"/>
    <property type="project" value="TreeGrafter"/>
</dbReference>
<dbReference type="GO" id="GO:0019432">
    <property type="term" value="P:triglyceride biosynthetic process"/>
    <property type="evidence" value="ECO:0007669"/>
    <property type="project" value="TreeGrafter"/>
</dbReference>
<keyword evidence="5" id="KW-0012">Acyltransferase</keyword>
<evidence type="ECO:0000313" key="8">
    <source>
        <dbReference type="EMBL" id="CEH15663.1"/>
    </source>
</evidence>
<dbReference type="Proteomes" id="UP000054845">
    <property type="component" value="Unassembled WGS sequence"/>
</dbReference>
<evidence type="ECO:0000256" key="5">
    <source>
        <dbReference type="ARBA" id="ARBA00023315"/>
    </source>
</evidence>
<accession>A0A0P1BHK1</accession>
<comment type="similarity">
    <text evidence="2">Belongs to the GPAT/DAPAT family.</text>
</comment>
<proteinExistence type="inferred from homology"/>
<dbReference type="CDD" id="cd07993">
    <property type="entry name" value="LPLAT_DHAPAT-like"/>
    <property type="match status" value="1"/>
</dbReference>
<dbReference type="STRING" id="401625.A0A0P1BHK1"/>
<dbReference type="PANTHER" id="PTHR12563">
    <property type="entry name" value="GLYCEROL-3-PHOSPHATE ACYLTRANSFERASE"/>
    <property type="match status" value="1"/>
</dbReference>
<evidence type="ECO:0000256" key="3">
    <source>
        <dbReference type="ARBA" id="ARBA00022679"/>
    </source>
</evidence>
<feature type="domain" description="Phospholipid/glycerol acyltransferase" evidence="7">
    <location>
        <begin position="290"/>
        <end position="417"/>
    </location>
</feature>
<dbReference type="InterPro" id="IPR022284">
    <property type="entry name" value="GPAT/DHAPAT"/>
</dbReference>
<dbReference type="GO" id="GO:0006072">
    <property type="term" value="P:glycerol-3-phosphate metabolic process"/>
    <property type="evidence" value="ECO:0007669"/>
    <property type="project" value="TreeGrafter"/>
</dbReference>
<evidence type="ECO:0000259" key="7">
    <source>
        <dbReference type="SMART" id="SM00563"/>
    </source>
</evidence>
<name>A0A0P1BHK1_9BASI</name>
<dbReference type="AlphaFoldDB" id="A0A0P1BHK1"/>
<dbReference type="GO" id="GO:0008654">
    <property type="term" value="P:phospholipid biosynthetic process"/>
    <property type="evidence" value="ECO:0007669"/>
    <property type="project" value="TreeGrafter"/>
</dbReference>
<evidence type="ECO:0000256" key="2">
    <source>
        <dbReference type="ARBA" id="ARBA00007937"/>
    </source>
</evidence>
<dbReference type="Pfam" id="PF01553">
    <property type="entry name" value="Acyltransferase"/>
    <property type="match status" value="1"/>
</dbReference>
<protein>
    <submittedName>
        <fullName evidence="8">Histone acetyltransferase</fullName>
    </submittedName>
</protein>